<organism evidence="1 2">
    <name type="scientific">Aquatica leii</name>
    <dbReference type="NCBI Taxonomy" id="1421715"/>
    <lineage>
        <taxon>Eukaryota</taxon>
        <taxon>Metazoa</taxon>
        <taxon>Ecdysozoa</taxon>
        <taxon>Arthropoda</taxon>
        <taxon>Hexapoda</taxon>
        <taxon>Insecta</taxon>
        <taxon>Pterygota</taxon>
        <taxon>Neoptera</taxon>
        <taxon>Endopterygota</taxon>
        <taxon>Coleoptera</taxon>
        <taxon>Polyphaga</taxon>
        <taxon>Elateriformia</taxon>
        <taxon>Elateroidea</taxon>
        <taxon>Lampyridae</taxon>
        <taxon>Luciolinae</taxon>
        <taxon>Aquatica</taxon>
    </lineage>
</organism>
<keyword evidence="2" id="KW-1185">Reference proteome</keyword>
<accession>A0AAN7PH78</accession>
<name>A0AAN7PH78_9COLE</name>
<evidence type="ECO:0000313" key="1">
    <source>
        <dbReference type="EMBL" id="KAK4882251.1"/>
    </source>
</evidence>
<gene>
    <name evidence="1" type="ORF">RN001_005570</name>
</gene>
<dbReference type="Proteomes" id="UP001353858">
    <property type="component" value="Unassembled WGS sequence"/>
</dbReference>
<dbReference type="AlphaFoldDB" id="A0AAN7PH78"/>
<protein>
    <submittedName>
        <fullName evidence="1">Uncharacterized protein</fullName>
    </submittedName>
</protein>
<evidence type="ECO:0000313" key="2">
    <source>
        <dbReference type="Proteomes" id="UP001353858"/>
    </source>
</evidence>
<comment type="caution">
    <text evidence="1">The sequence shown here is derived from an EMBL/GenBank/DDBJ whole genome shotgun (WGS) entry which is preliminary data.</text>
</comment>
<dbReference type="EMBL" id="JARPUR010000002">
    <property type="protein sequence ID" value="KAK4882251.1"/>
    <property type="molecule type" value="Genomic_DNA"/>
</dbReference>
<reference evidence="2" key="1">
    <citation type="submission" date="2023-01" db="EMBL/GenBank/DDBJ databases">
        <title>Key to firefly adult light organ development and bioluminescence: homeobox transcription factors regulate luciferase expression and transportation to peroxisome.</title>
        <authorList>
            <person name="Fu X."/>
        </authorList>
    </citation>
    <scope>NUCLEOTIDE SEQUENCE [LARGE SCALE GENOMIC DNA]</scope>
</reference>
<proteinExistence type="predicted"/>
<sequence>MDKQTSWIAQSRWSKLNGEVSEIAMHERKIEQLPAVVVYLTSRKNGLFRNLCFLDKPKTAVATISSIDNYSNREWSKILNREEDDLEVTADLASTSECLTPAVLSPIQTKKNTSKSPGSKRKSESCEFEDRVIDSLIDQRDTLKDESYRGGSPNTGYLRKSYELVVRQLSAYKKGSKLIIIITLNLLRNHQSTII</sequence>